<name>A0A8D8U669_9HEMI</name>
<sequence length="151" mass="16107">MGTEIRPHHRATQTGVPLPGPRRRHSGVPPMVLHRSNPAMALMVTLAAARRAATATTGTGTCPRTGPLLRPLLGRRPVEPRVPRLPDPTPRVRPLANHLQTIRVTGRTLSINRSRPTTLVGTTQAPTQGHPGLTNTRALPAGINLLSRAAA</sequence>
<dbReference type="EMBL" id="HBUF01270269">
    <property type="protein sequence ID" value="CAG6684967.1"/>
    <property type="molecule type" value="Transcribed_RNA"/>
</dbReference>
<dbReference type="EMBL" id="HBUF01338861">
    <property type="protein sequence ID" value="CAG6699042.1"/>
    <property type="molecule type" value="Transcribed_RNA"/>
</dbReference>
<protein>
    <submittedName>
        <fullName evidence="2">Uncharacterized protein</fullName>
    </submittedName>
</protein>
<organism evidence="2">
    <name type="scientific">Cacopsylla melanoneura</name>
    <dbReference type="NCBI Taxonomy" id="428564"/>
    <lineage>
        <taxon>Eukaryota</taxon>
        <taxon>Metazoa</taxon>
        <taxon>Ecdysozoa</taxon>
        <taxon>Arthropoda</taxon>
        <taxon>Hexapoda</taxon>
        <taxon>Insecta</taxon>
        <taxon>Pterygota</taxon>
        <taxon>Neoptera</taxon>
        <taxon>Paraneoptera</taxon>
        <taxon>Hemiptera</taxon>
        <taxon>Sternorrhyncha</taxon>
        <taxon>Psylloidea</taxon>
        <taxon>Psyllidae</taxon>
        <taxon>Psyllinae</taxon>
        <taxon>Cacopsylla</taxon>
    </lineage>
</organism>
<reference evidence="2" key="1">
    <citation type="submission" date="2021-05" db="EMBL/GenBank/DDBJ databases">
        <authorList>
            <person name="Alioto T."/>
            <person name="Alioto T."/>
            <person name="Gomez Garrido J."/>
        </authorList>
    </citation>
    <scope>NUCLEOTIDE SEQUENCE</scope>
</reference>
<dbReference type="EMBL" id="HBUF01338858">
    <property type="protein sequence ID" value="CAG6699031.1"/>
    <property type="molecule type" value="Transcribed_RNA"/>
</dbReference>
<evidence type="ECO:0000256" key="1">
    <source>
        <dbReference type="SAM" id="MobiDB-lite"/>
    </source>
</evidence>
<dbReference type="EMBL" id="HBUF01149811">
    <property type="protein sequence ID" value="CAG6647992.1"/>
    <property type="molecule type" value="Transcribed_RNA"/>
</dbReference>
<dbReference type="EMBL" id="HBUF01270268">
    <property type="protein sequence ID" value="CAG6684963.1"/>
    <property type="molecule type" value="Transcribed_RNA"/>
</dbReference>
<accession>A0A8D8U669</accession>
<dbReference type="EMBL" id="HBUF01338854">
    <property type="protein sequence ID" value="CAG6699016.1"/>
    <property type="molecule type" value="Transcribed_RNA"/>
</dbReference>
<dbReference type="EMBL" id="HBUF01338862">
    <property type="protein sequence ID" value="CAG6699046.1"/>
    <property type="molecule type" value="Transcribed_RNA"/>
</dbReference>
<dbReference type="EMBL" id="HBUF01338855">
    <property type="protein sequence ID" value="CAG6699020.1"/>
    <property type="molecule type" value="Transcribed_RNA"/>
</dbReference>
<dbReference type="EMBL" id="HBUF01149810">
    <property type="protein sequence ID" value="CAG6647990.1"/>
    <property type="molecule type" value="Transcribed_RNA"/>
</dbReference>
<proteinExistence type="predicted"/>
<dbReference type="AlphaFoldDB" id="A0A8D8U669"/>
<feature type="region of interest" description="Disordered" evidence="1">
    <location>
        <begin position="1"/>
        <end position="26"/>
    </location>
</feature>
<dbReference type="EMBL" id="HBUF01338860">
    <property type="protein sequence ID" value="CAG6699038.1"/>
    <property type="molecule type" value="Transcribed_RNA"/>
</dbReference>
<dbReference type="EMBL" id="HBUF01338856">
    <property type="protein sequence ID" value="CAG6699024.1"/>
    <property type="molecule type" value="Transcribed_RNA"/>
</dbReference>
<dbReference type="EMBL" id="HBUF01149809">
    <property type="protein sequence ID" value="CAG6647988.1"/>
    <property type="molecule type" value="Transcribed_RNA"/>
</dbReference>
<dbReference type="EMBL" id="HBUF01270270">
    <property type="protein sequence ID" value="CAG6684971.1"/>
    <property type="molecule type" value="Transcribed_RNA"/>
</dbReference>
<dbReference type="EMBL" id="HBUF01553396">
    <property type="protein sequence ID" value="CAG6759666.1"/>
    <property type="molecule type" value="Transcribed_RNA"/>
</dbReference>
<dbReference type="EMBL" id="HBUF01553397">
    <property type="protein sequence ID" value="CAG6759670.1"/>
    <property type="molecule type" value="Transcribed_RNA"/>
</dbReference>
<evidence type="ECO:0000313" key="2">
    <source>
        <dbReference type="EMBL" id="CAG6699031.1"/>
    </source>
</evidence>
<dbReference type="EMBL" id="HBUF01338857">
    <property type="protein sequence ID" value="CAG6699028.1"/>
    <property type="molecule type" value="Transcribed_RNA"/>
</dbReference>